<feature type="transmembrane region" description="Helical" evidence="8">
    <location>
        <begin position="181"/>
        <end position="200"/>
    </location>
</feature>
<dbReference type="GO" id="GO:0005886">
    <property type="term" value="C:plasma membrane"/>
    <property type="evidence" value="ECO:0007669"/>
    <property type="project" value="UniProtKB-SubCell"/>
</dbReference>
<evidence type="ECO:0000256" key="6">
    <source>
        <dbReference type="ARBA" id="ARBA00023136"/>
    </source>
</evidence>
<dbReference type="PANTHER" id="PTHR43549">
    <property type="entry name" value="MULTIDRUG RESISTANCE PROTEIN YPNP-RELATED"/>
    <property type="match status" value="1"/>
</dbReference>
<sequence>MTGNPARPPGPDARPSARFVTGSTMGHIVAMTAAGATGLTALFVVDLIDMYFISLLGISALAAAIGYAGTILFFTTSICIGVAIATGALVSQRVGSGDEAGARAVAVDNWIFGFAVTGVLAAIIWIFIPELLALLGARGPTLDHAASYLRIIIPSMPILALAMMSGAVLRGVGDARLPMYSTLAGGLVNAVLDPIFIFWLDMGIDGAAWASVAARLVVAFVAMYGVVTKHRFVTRPSVCRLRHQVPVIAAIALPALLTNIATPVGNAYVTWALAPYGDSVMAGWAVVGRLIPVAFGVIFALSGAIGPIYGQNFGAKNYDRVRRAYTDGLIFTTAFVIVVSVILFVIQDFIIASFSLRGEGAALTALFCTWLAPSFGFAGVLFVTNAAFNNLGRPKLATAFNWGRATIGTVPFVYAGAVVAGAPGILSGYFIGGLVFGVGAIWMGYRVIGQLGGGIPPPPGPPTGPLLNPRRPLWPFSSRRI</sequence>
<dbReference type="PANTHER" id="PTHR43549:SF2">
    <property type="entry name" value="MULTIDRUG RESISTANCE PROTEIN NORM-RELATED"/>
    <property type="match status" value="1"/>
</dbReference>
<evidence type="ECO:0000256" key="5">
    <source>
        <dbReference type="ARBA" id="ARBA00022989"/>
    </source>
</evidence>
<organism evidence="9">
    <name type="scientific">hydrothermal vent metagenome</name>
    <dbReference type="NCBI Taxonomy" id="652676"/>
    <lineage>
        <taxon>unclassified sequences</taxon>
        <taxon>metagenomes</taxon>
        <taxon>ecological metagenomes</taxon>
    </lineage>
</organism>
<dbReference type="InterPro" id="IPR048279">
    <property type="entry name" value="MdtK-like"/>
</dbReference>
<dbReference type="Pfam" id="PF01554">
    <property type="entry name" value="MatE"/>
    <property type="match status" value="2"/>
</dbReference>
<accession>A0A3B0TKS6</accession>
<feature type="transmembrane region" description="Helical" evidence="8">
    <location>
        <begin position="426"/>
        <end position="445"/>
    </location>
</feature>
<feature type="transmembrane region" description="Helical" evidence="8">
    <location>
        <begin position="28"/>
        <end position="53"/>
    </location>
</feature>
<evidence type="ECO:0000256" key="2">
    <source>
        <dbReference type="ARBA" id="ARBA00022448"/>
    </source>
</evidence>
<proteinExistence type="predicted"/>
<name>A0A3B0TKS6_9ZZZZ</name>
<evidence type="ECO:0000313" key="9">
    <source>
        <dbReference type="EMBL" id="VAW16763.1"/>
    </source>
</evidence>
<keyword evidence="3" id="KW-1003">Cell membrane</keyword>
<evidence type="ECO:0000256" key="8">
    <source>
        <dbReference type="SAM" id="Phobius"/>
    </source>
</evidence>
<feature type="transmembrane region" description="Helical" evidence="8">
    <location>
        <begin position="247"/>
        <end position="269"/>
    </location>
</feature>
<keyword evidence="4 8" id="KW-0812">Transmembrane</keyword>
<dbReference type="InterPro" id="IPR052031">
    <property type="entry name" value="Membrane_Transporter-Flippase"/>
</dbReference>
<keyword evidence="5 8" id="KW-1133">Transmembrane helix</keyword>
<feature type="transmembrane region" description="Helical" evidence="8">
    <location>
        <begin position="362"/>
        <end position="388"/>
    </location>
</feature>
<feature type="transmembrane region" description="Helical" evidence="8">
    <location>
        <begin position="65"/>
        <end position="90"/>
    </location>
</feature>
<feature type="transmembrane region" description="Helical" evidence="8">
    <location>
        <begin position="289"/>
        <end position="309"/>
    </location>
</feature>
<evidence type="ECO:0000256" key="7">
    <source>
        <dbReference type="SAM" id="MobiDB-lite"/>
    </source>
</evidence>
<keyword evidence="6 8" id="KW-0472">Membrane</keyword>
<reference evidence="9" key="1">
    <citation type="submission" date="2018-06" db="EMBL/GenBank/DDBJ databases">
        <authorList>
            <person name="Zhirakovskaya E."/>
        </authorList>
    </citation>
    <scope>NUCLEOTIDE SEQUENCE</scope>
</reference>
<protein>
    <submittedName>
        <fullName evidence="9">MATE efflux family protein</fullName>
    </submittedName>
</protein>
<gene>
    <name evidence="9" type="ORF">MNBD_ALPHA09-1819</name>
</gene>
<dbReference type="EMBL" id="UOEM01000099">
    <property type="protein sequence ID" value="VAW16763.1"/>
    <property type="molecule type" value="Genomic_DNA"/>
</dbReference>
<dbReference type="InterPro" id="IPR002528">
    <property type="entry name" value="MATE_fam"/>
</dbReference>
<feature type="transmembrane region" description="Helical" evidence="8">
    <location>
        <begin position="110"/>
        <end position="128"/>
    </location>
</feature>
<dbReference type="GO" id="GO:0015297">
    <property type="term" value="F:antiporter activity"/>
    <property type="evidence" value="ECO:0007669"/>
    <property type="project" value="InterPro"/>
</dbReference>
<evidence type="ECO:0000256" key="4">
    <source>
        <dbReference type="ARBA" id="ARBA00022692"/>
    </source>
</evidence>
<dbReference type="PIRSF" id="PIRSF006603">
    <property type="entry name" value="DinF"/>
    <property type="match status" value="1"/>
</dbReference>
<feature type="region of interest" description="Disordered" evidence="7">
    <location>
        <begin position="459"/>
        <end position="481"/>
    </location>
</feature>
<feature type="transmembrane region" description="Helical" evidence="8">
    <location>
        <begin position="329"/>
        <end position="356"/>
    </location>
</feature>
<dbReference type="NCBIfam" id="TIGR00797">
    <property type="entry name" value="matE"/>
    <property type="match status" value="1"/>
</dbReference>
<dbReference type="AlphaFoldDB" id="A0A3B0TKS6"/>
<dbReference type="GO" id="GO:0042910">
    <property type="term" value="F:xenobiotic transmembrane transporter activity"/>
    <property type="evidence" value="ECO:0007669"/>
    <property type="project" value="InterPro"/>
</dbReference>
<feature type="transmembrane region" description="Helical" evidence="8">
    <location>
        <begin position="400"/>
        <end position="420"/>
    </location>
</feature>
<keyword evidence="2" id="KW-0813">Transport</keyword>
<feature type="transmembrane region" description="Helical" evidence="8">
    <location>
        <begin position="206"/>
        <end position="227"/>
    </location>
</feature>
<comment type="subcellular location">
    <subcellularLocation>
        <location evidence="1">Cell membrane</location>
        <topology evidence="1">Multi-pass membrane protein</topology>
    </subcellularLocation>
</comment>
<evidence type="ECO:0000256" key="1">
    <source>
        <dbReference type="ARBA" id="ARBA00004651"/>
    </source>
</evidence>
<feature type="transmembrane region" description="Helical" evidence="8">
    <location>
        <begin position="148"/>
        <end position="169"/>
    </location>
</feature>
<evidence type="ECO:0000256" key="3">
    <source>
        <dbReference type="ARBA" id="ARBA00022475"/>
    </source>
</evidence>